<name>F2AVI0_RHOBT</name>
<proteinExistence type="predicted"/>
<organism evidence="1 2">
    <name type="scientific">Rhodopirellula baltica WH47</name>
    <dbReference type="NCBI Taxonomy" id="991778"/>
    <lineage>
        <taxon>Bacteria</taxon>
        <taxon>Pseudomonadati</taxon>
        <taxon>Planctomycetota</taxon>
        <taxon>Planctomycetia</taxon>
        <taxon>Pirellulales</taxon>
        <taxon>Pirellulaceae</taxon>
        <taxon>Rhodopirellula</taxon>
    </lineage>
</organism>
<comment type="caution">
    <text evidence="1">The sequence shown here is derived from an EMBL/GenBank/DDBJ whole genome shotgun (WGS) entry which is preliminary data.</text>
</comment>
<dbReference type="PATRIC" id="fig|991778.3.peg.3967"/>
<evidence type="ECO:0000313" key="2">
    <source>
        <dbReference type="Proteomes" id="UP000006222"/>
    </source>
</evidence>
<protein>
    <submittedName>
        <fullName evidence="1">Uncharacterized protein</fullName>
    </submittedName>
</protein>
<sequence>MPRFACGGKPDRSTFICYLFGLGDEIVFAISRPANLIPDAIARIGFLDVV</sequence>
<dbReference type="AlphaFoldDB" id="F2AVI0"/>
<reference evidence="1 2" key="1">
    <citation type="journal article" date="2013" name="Mar. Genomics">
        <title>Expression of sulfatases in Rhodopirellula baltica and the diversity of sulfatases in the genus Rhodopirellula.</title>
        <authorList>
            <person name="Wegner C.E."/>
            <person name="Richter-Heitmann T."/>
            <person name="Klindworth A."/>
            <person name="Klockow C."/>
            <person name="Richter M."/>
            <person name="Achstetter T."/>
            <person name="Glockner F.O."/>
            <person name="Harder J."/>
        </authorList>
    </citation>
    <scope>NUCLEOTIDE SEQUENCE [LARGE SCALE GENOMIC DNA]</scope>
    <source>
        <strain evidence="1 2">WH47</strain>
    </source>
</reference>
<evidence type="ECO:0000313" key="1">
    <source>
        <dbReference type="EMBL" id="EGF26338.1"/>
    </source>
</evidence>
<gene>
    <name evidence="1" type="ORF">RBWH47_04963</name>
</gene>
<accession>F2AVI0</accession>
<dbReference type="Proteomes" id="UP000006222">
    <property type="component" value="Unassembled WGS sequence"/>
</dbReference>
<dbReference type="EMBL" id="AFAR01000188">
    <property type="protein sequence ID" value="EGF26338.1"/>
    <property type="molecule type" value="Genomic_DNA"/>
</dbReference>